<gene>
    <name evidence="3" type="ORF">PUN28_002632</name>
</gene>
<reference evidence="3 4" key="1">
    <citation type="submission" date="2023-03" db="EMBL/GenBank/DDBJ databases">
        <title>High recombination rates correlate with genetic variation in Cardiocondyla obscurior ants.</title>
        <authorList>
            <person name="Errbii M."/>
        </authorList>
    </citation>
    <scope>NUCLEOTIDE SEQUENCE [LARGE SCALE GENOMIC DNA]</scope>
    <source>
        <strain evidence="3">Alpha-2009</strain>
        <tissue evidence="3">Whole body</tissue>
    </source>
</reference>
<keyword evidence="4" id="KW-1185">Reference proteome</keyword>
<dbReference type="FunFam" id="1.10.418.10:FF:000059">
    <property type="entry name" value="RIKEN cDNA 6430531B16 gene"/>
    <property type="match status" value="1"/>
</dbReference>
<dbReference type="GO" id="GO:0008017">
    <property type="term" value="F:microtubule binding"/>
    <property type="evidence" value="ECO:0007669"/>
    <property type="project" value="TreeGrafter"/>
</dbReference>
<dbReference type="GO" id="GO:0051493">
    <property type="term" value="P:regulation of cytoskeleton organization"/>
    <property type="evidence" value="ECO:0007669"/>
    <property type="project" value="TreeGrafter"/>
</dbReference>
<dbReference type="Gene3D" id="1.10.418.10">
    <property type="entry name" value="Calponin-like domain"/>
    <property type="match status" value="1"/>
</dbReference>
<dbReference type="InterPro" id="IPR010441">
    <property type="entry name" value="CH_2"/>
</dbReference>
<dbReference type="Pfam" id="PF06294">
    <property type="entry name" value="CH_2"/>
    <property type="match status" value="1"/>
</dbReference>
<comment type="caution">
    <text evidence="3">The sequence shown here is derived from an EMBL/GenBank/DDBJ whole genome shotgun (WGS) entry which is preliminary data.</text>
</comment>
<feature type="domain" description="CH-like" evidence="2">
    <location>
        <begin position="12"/>
        <end position="107"/>
    </location>
</feature>
<feature type="transmembrane region" description="Helical" evidence="1">
    <location>
        <begin position="172"/>
        <end position="191"/>
    </location>
</feature>
<dbReference type="PANTHER" id="PTHR12509:SF9">
    <property type="entry name" value="SPERM FLAGELLAR PROTEIN 1 ISOFORM X1"/>
    <property type="match status" value="1"/>
</dbReference>
<dbReference type="GO" id="GO:0005930">
    <property type="term" value="C:axoneme"/>
    <property type="evidence" value="ECO:0007669"/>
    <property type="project" value="TreeGrafter"/>
</dbReference>
<keyword evidence="1" id="KW-1133">Transmembrane helix</keyword>
<evidence type="ECO:0000313" key="3">
    <source>
        <dbReference type="EMBL" id="KAL0131197.1"/>
    </source>
</evidence>
<protein>
    <recommendedName>
        <fullName evidence="2">CH-like domain-containing protein</fullName>
    </recommendedName>
</protein>
<proteinExistence type="predicted"/>
<sequence>MIGDMTQINRELVEWIGRISFSRPVRNVTRDFSDAVLAAEILKLYYPRHVELHNYIPVNSISTKKENWRMLNRKVLVKLDMKLNEDEITQLASGSNNAIEKLLARLQVKVLKNSLTTHKLKFKENIEGEKIINSSPIANDYSQSSLESSNNLNNETCERENKLSKFMHLKQGILFSCIFCVLARVWHIFVYCIPHRFRRHDVLVDVTVDRTENVNDKSVQRTIYELNQELCKKEEIINSLEHKIVHLKNSIKFTDLPVSSLTAQILQNDVKIKQSTKSRSINSVRTKSRLHSFHETKVA</sequence>
<keyword evidence="1" id="KW-0472">Membrane</keyword>
<name>A0AAW2GV76_9HYME</name>
<evidence type="ECO:0000313" key="4">
    <source>
        <dbReference type="Proteomes" id="UP001430953"/>
    </source>
</evidence>
<dbReference type="AlphaFoldDB" id="A0AAW2GV76"/>
<accession>A0AAW2GV76</accession>
<evidence type="ECO:0000256" key="1">
    <source>
        <dbReference type="SAM" id="Phobius"/>
    </source>
</evidence>
<evidence type="ECO:0000259" key="2">
    <source>
        <dbReference type="Pfam" id="PF06294"/>
    </source>
</evidence>
<dbReference type="Proteomes" id="UP001430953">
    <property type="component" value="Unassembled WGS sequence"/>
</dbReference>
<dbReference type="EMBL" id="JADYXP020000002">
    <property type="protein sequence ID" value="KAL0131197.1"/>
    <property type="molecule type" value="Genomic_DNA"/>
</dbReference>
<dbReference type="InterPro" id="IPR052111">
    <property type="entry name" value="Spermatogenesis_Ciliary_MAP"/>
</dbReference>
<dbReference type="PANTHER" id="PTHR12509">
    <property type="entry name" value="SPERMATOGENESIS-ASSOCIATED 4-RELATED"/>
    <property type="match status" value="1"/>
</dbReference>
<organism evidence="3 4">
    <name type="scientific">Cardiocondyla obscurior</name>
    <dbReference type="NCBI Taxonomy" id="286306"/>
    <lineage>
        <taxon>Eukaryota</taxon>
        <taxon>Metazoa</taxon>
        <taxon>Ecdysozoa</taxon>
        <taxon>Arthropoda</taxon>
        <taxon>Hexapoda</taxon>
        <taxon>Insecta</taxon>
        <taxon>Pterygota</taxon>
        <taxon>Neoptera</taxon>
        <taxon>Endopterygota</taxon>
        <taxon>Hymenoptera</taxon>
        <taxon>Apocrita</taxon>
        <taxon>Aculeata</taxon>
        <taxon>Formicoidea</taxon>
        <taxon>Formicidae</taxon>
        <taxon>Myrmicinae</taxon>
        <taxon>Cardiocondyla</taxon>
    </lineage>
</organism>
<dbReference type="InterPro" id="IPR036872">
    <property type="entry name" value="CH_dom_sf"/>
</dbReference>
<keyword evidence="1" id="KW-0812">Transmembrane</keyword>